<dbReference type="InterPro" id="IPR036291">
    <property type="entry name" value="NAD(P)-bd_dom_sf"/>
</dbReference>
<evidence type="ECO:0000259" key="12">
    <source>
        <dbReference type="Pfam" id="PF08546"/>
    </source>
</evidence>
<comment type="function">
    <text evidence="10">Catalyzes the NADPH-dependent reduction of ketopantoate into pantoic acid.</text>
</comment>
<dbReference type="InterPro" id="IPR050838">
    <property type="entry name" value="Ketopantoate_reductase"/>
</dbReference>
<dbReference type="Gene3D" id="1.10.1040.10">
    <property type="entry name" value="N-(1-d-carboxylethyl)-l-norvaline Dehydrogenase, domain 2"/>
    <property type="match status" value="1"/>
</dbReference>
<name>A0A023WQ46_STUST</name>
<evidence type="ECO:0000256" key="5">
    <source>
        <dbReference type="ARBA" id="ARBA00022655"/>
    </source>
</evidence>
<evidence type="ECO:0000256" key="2">
    <source>
        <dbReference type="ARBA" id="ARBA00007870"/>
    </source>
</evidence>
<dbReference type="InterPro" id="IPR013752">
    <property type="entry name" value="KPA_reductase"/>
</dbReference>
<dbReference type="NCBIfam" id="TIGR00745">
    <property type="entry name" value="apbA_panE"/>
    <property type="match status" value="1"/>
</dbReference>
<dbReference type="SUPFAM" id="SSF51735">
    <property type="entry name" value="NAD(P)-binding Rossmann-fold domains"/>
    <property type="match status" value="1"/>
</dbReference>
<dbReference type="InterPro" id="IPR003710">
    <property type="entry name" value="ApbA"/>
</dbReference>
<evidence type="ECO:0000256" key="4">
    <source>
        <dbReference type="ARBA" id="ARBA00019465"/>
    </source>
</evidence>
<dbReference type="GO" id="GO:0050661">
    <property type="term" value="F:NADP binding"/>
    <property type="evidence" value="ECO:0007669"/>
    <property type="project" value="TreeGrafter"/>
</dbReference>
<dbReference type="PATRIC" id="fig|316.97.peg.1077"/>
<gene>
    <name evidence="13" type="ORF">UIB01_05305</name>
</gene>
<keyword evidence="7 10" id="KW-0560">Oxidoreductase</keyword>
<dbReference type="EC" id="1.1.1.169" evidence="3 10"/>
<reference evidence="13 14" key="1">
    <citation type="submission" date="2014-03" db="EMBL/GenBank/DDBJ databases">
        <title>Complete genome sequence of Pseudomonas stutzeri 19SMN4.</title>
        <authorList>
            <person name="Brunet-Galmes I."/>
            <person name="Nogales B."/>
            <person name="Busquets A."/>
            <person name="Pena A."/>
            <person name="Gomila M."/>
            <person name="Garcia-Valdes E."/>
            <person name="Lalucat J."/>
            <person name="Bennasar A."/>
            <person name="Bosch R."/>
        </authorList>
    </citation>
    <scope>NUCLEOTIDE SEQUENCE [LARGE SCALE GENOMIC DNA]</scope>
    <source>
        <strain evidence="13 14">19SMN4</strain>
    </source>
</reference>
<evidence type="ECO:0000313" key="13">
    <source>
        <dbReference type="EMBL" id="AHY41924.1"/>
    </source>
</evidence>
<organism evidence="13 14">
    <name type="scientific">Stutzerimonas stutzeri</name>
    <name type="common">Pseudomonas stutzeri</name>
    <dbReference type="NCBI Taxonomy" id="316"/>
    <lineage>
        <taxon>Bacteria</taxon>
        <taxon>Pseudomonadati</taxon>
        <taxon>Pseudomonadota</taxon>
        <taxon>Gammaproteobacteria</taxon>
        <taxon>Pseudomonadales</taxon>
        <taxon>Pseudomonadaceae</taxon>
        <taxon>Stutzerimonas</taxon>
    </lineage>
</organism>
<keyword evidence="5 10" id="KW-0566">Pantothenate biosynthesis</keyword>
<keyword evidence="6 10" id="KW-0521">NADP</keyword>
<comment type="similarity">
    <text evidence="2 10">Belongs to the ketopantoate reductase family.</text>
</comment>
<dbReference type="OrthoDB" id="6530772at2"/>
<dbReference type="GO" id="GO:0015940">
    <property type="term" value="P:pantothenate biosynthetic process"/>
    <property type="evidence" value="ECO:0007669"/>
    <property type="project" value="UniProtKB-UniPathway"/>
</dbReference>
<dbReference type="Pfam" id="PF08546">
    <property type="entry name" value="ApbA_C"/>
    <property type="match status" value="1"/>
</dbReference>
<feature type="domain" description="Ketopantoate reductase N-terminal" evidence="11">
    <location>
        <begin position="3"/>
        <end position="151"/>
    </location>
</feature>
<dbReference type="AlphaFoldDB" id="A0A023WQ46"/>
<dbReference type="InterPro" id="IPR013328">
    <property type="entry name" value="6PGD_dom2"/>
</dbReference>
<evidence type="ECO:0000313" key="14">
    <source>
        <dbReference type="Proteomes" id="UP000025238"/>
    </source>
</evidence>
<protein>
    <recommendedName>
        <fullName evidence="4 10">2-dehydropantoate 2-reductase</fullName>
        <ecNumber evidence="3 10">1.1.1.169</ecNumber>
    </recommendedName>
    <alternativeName>
        <fullName evidence="8 10">Ketopantoate reductase</fullName>
    </alternativeName>
</protein>
<evidence type="ECO:0000256" key="8">
    <source>
        <dbReference type="ARBA" id="ARBA00032024"/>
    </source>
</evidence>
<dbReference type="NCBIfam" id="NF004311">
    <property type="entry name" value="PRK05708.1"/>
    <property type="match status" value="1"/>
</dbReference>
<evidence type="ECO:0000256" key="6">
    <source>
        <dbReference type="ARBA" id="ARBA00022857"/>
    </source>
</evidence>
<dbReference type="SUPFAM" id="SSF48179">
    <property type="entry name" value="6-phosphogluconate dehydrogenase C-terminal domain-like"/>
    <property type="match status" value="1"/>
</dbReference>
<dbReference type="PANTHER" id="PTHR43765:SF2">
    <property type="entry name" value="2-DEHYDROPANTOATE 2-REDUCTASE"/>
    <property type="match status" value="1"/>
</dbReference>
<evidence type="ECO:0000259" key="11">
    <source>
        <dbReference type="Pfam" id="PF02558"/>
    </source>
</evidence>
<dbReference type="InterPro" id="IPR013332">
    <property type="entry name" value="KPR_N"/>
</dbReference>
<dbReference type="GO" id="GO:0005737">
    <property type="term" value="C:cytoplasm"/>
    <property type="evidence" value="ECO:0007669"/>
    <property type="project" value="TreeGrafter"/>
</dbReference>
<evidence type="ECO:0000256" key="10">
    <source>
        <dbReference type="RuleBase" id="RU362068"/>
    </source>
</evidence>
<comment type="pathway">
    <text evidence="1 10">Cofactor biosynthesis; (R)-pantothenate biosynthesis; (R)-pantoate from 3-methyl-2-oxobutanoate: step 2/2.</text>
</comment>
<evidence type="ECO:0000256" key="3">
    <source>
        <dbReference type="ARBA" id="ARBA00013014"/>
    </source>
</evidence>
<dbReference type="Pfam" id="PF02558">
    <property type="entry name" value="ApbA"/>
    <property type="match status" value="1"/>
</dbReference>
<dbReference type="InterPro" id="IPR008927">
    <property type="entry name" value="6-PGluconate_DH-like_C_sf"/>
</dbReference>
<dbReference type="EMBL" id="CP007509">
    <property type="protein sequence ID" value="AHY41924.1"/>
    <property type="molecule type" value="Genomic_DNA"/>
</dbReference>
<accession>A0A023WQ46</accession>
<dbReference type="KEGG" id="pstu:UIB01_05305"/>
<dbReference type="Proteomes" id="UP000025238">
    <property type="component" value="Chromosome"/>
</dbReference>
<evidence type="ECO:0000256" key="1">
    <source>
        <dbReference type="ARBA" id="ARBA00004994"/>
    </source>
</evidence>
<comment type="catalytic activity">
    <reaction evidence="9 10">
        <text>(R)-pantoate + NADP(+) = 2-dehydropantoate + NADPH + H(+)</text>
        <dbReference type="Rhea" id="RHEA:16233"/>
        <dbReference type="ChEBI" id="CHEBI:11561"/>
        <dbReference type="ChEBI" id="CHEBI:15378"/>
        <dbReference type="ChEBI" id="CHEBI:15980"/>
        <dbReference type="ChEBI" id="CHEBI:57783"/>
        <dbReference type="ChEBI" id="CHEBI:58349"/>
        <dbReference type="EC" id="1.1.1.169"/>
    </reaction>
</comment>
<dbReference type="PANTHER" id="PTHR43765">
    <property type="entry name" value="2-DEHYDROPANTOATE 2-REDUCTASE-RELATED"/>
    <property type="match status" value="1"/>
</dbReference>
<evidence type="ECO:0000256" key="9">
    <source>
        <dbReference type="ARBA" id="ARBA00048793"/>
    </source>
</evidence>
<dbReference type="GO" id="GO:0008677">
    <property type="term" value="F:2-dehydropantoate 2-reductase activity"/>
    <property type="evidence" value="ECO:0007669"/>
    <property type="project" value="UniProtKB-EC"/>
</dbReference>
<evidence type="ECO:0000256" key="7">
    <source>
        <dbReference type="ARBA" id="ARBA00023002"/>
    </source>
</evidence>
<sequence>MTWHVLGAGALGGLWATRLARAGLPVRLILRSAQRLAEYHRAGGLTLSEAGRSSLHAISAELPDASTPIQRLLVACKAYDAEAAIAQLAQRLAPSCEILLLQNGLGSQQAIAKRWPQARCIFVSSTEGAYREGALQVVFAGQGQNWLGDPNGGTAPAWLDDLDRAGIPHIWSSDILTRLWRKLALNCAINPLTVLHDCRNGELLQYRQQLTELCEELTELLNTCGQATAPGDLKSEVLRVIDATAANYSSMYQDVRLGRRTEIAYLLGYACRSADSLDLAVPRLHELHLRLREHLGQRGLPTD</sequence>
<proteinExistence type="inferred from homology"/>
<dbReference type="Gene3D" id="3.40.50.720">
    <property type="entry name" value="NAD(P)-binding Rossmann-like Domain"/>
    <property type="match status" value="1"/>
</dbReference>
<feature type="domain" description="Ketopantoate reductase C-terminal" evidence="12">
    <location>
        <begin position="174"/>
        <end position="288"/>
    </location>
</feature>
<dbReference type="UniPathway" id="UPA00028">
    <property type="reaction ID" value="UER00004"/>
</dbReference>